<evidence type="ECO:0000313" key="10">
    <source>
        <dbReference type="EMBL" id="PAT35453.1"/>
    </source>
</evidence>
<organism evidence="10 11">
    <name type="scientific">Vandammella animalimorsus</name>
    <dbReference type="NCBI Taxonomy" id="2029117"/>
    <lineage>
        <taxon>Bacteria</taxon>
        <taxon>Pseudomonadati</taxon>
        <taxon>Pseudomonadota</taxon>
        <taxon>Betaproteobacteria</taxon>
        <taxon>Burkholderiales</taxon>
        <taxon>Comamonadaceae</taxon>
        <taxon>Vandammella</taxon>
    </lineage>
</organism>
<gene>
    <name evidence="10" type="ORF">CK620_06245</name>
</gene>
<dbReference type="GO" id="GO:0000155">
    <property type="term" value="F:phosphorelay sensor kinase activity"/>
    <property type="evidence" value="ECO:0007669"/>
    <property type="project" value="InterPro"/>
</dbReference>
<keyword evidence="4" id="KW-0547">Nucleotide-binding</keyword>
<proteinExistence type="predicted"/>
<evidence type="ECO:0000256" key="1">
    <source>
        <dbReference type="ARBA" id="ARBA00000085"/>
    </source>
</evidence>
<dbReference type="PANTHER" id="PTHR42878:SF7">
    <property type="entry name" value="SENSOR HISTIDINE KINASE GLRK"/>
    <property type="match status" value="1"/>
</dbReference>
<dbReference type="GO" id="GO:0030295">
    <property type="term" value="F:protein kinase activator activity"/>
    <property type="evidence" value="ECO:0007669"/>
    <property type="project" value="TreeGrafter"/>
</dbReference>
<dbReference type="InterPro" id="IPR036890">
    <property type="entry name" value="HATPase_C_sf"/>
</dbReference>
<dbReference type="PROSITE" id="PS50109">
    <property type="entry name" value="HIS_KIN"/>
    <property type="match status" value="1"/>
</dbReference>
<dbReference type="InterPro" id="IPR005467">
    <property type="entry name" value="His_kinase_dom"/>
</dbReference>
<dbReference type="InterPro" id="IPR036097">
    <property type="entry name" value="HisK_dim/P_sf"/>
</dbReference>
<dbReference type="Proteomes" id="UP000217999">
    <property type="component" value="Unassembled WGS sequence"/>
</dbReference>
<dbReference type="GO" id="GO:0000156">
    <property type="term" value="F:phosphorelay response regulator activity"/>
    <property type="evidence" value="ECO:0007669"/>
    <property type="project" value="TreeGrafter"/>
</dbReference>
<dbReference type="InterPro" id="IPR050351">
    <property type="entry name" value="BphY/WalK/GraS-like"/>
</dbReference>
<keyword evidence="8" id="KW-0812">Transmembrane</keyword>
<evidence type="ECO:0000256" key="6">
    <source>
        <dbReference type="ARBA" id="ARBA00022840"/>
    </source>
</evidence>
<protein>
    <recommendedName>
        <fullName evidence="2">histidine kinase</fullName>
        <ecNumber evidence="2">2.7.13.3</ecNumber>
    </recommendedName>
</protein>
<evidence type="ECO:0000256" key="3">
    <source>
        <dbReference type="ARBA" id="ARBA00022679"/>
    </source>
</evidence>
<keyword evidence="5" id="KW-0418">Kinase</keyword>
<dbReference type="PRINTS" id="PR00344">
    <property type="entry name" value="BCTRLSENSOR"/>
</dbReference>
<evidence type="ECO:0000313" key="11">
    <source>
        <dbReference type="Proteomes" id="UP000217999"/>
    </source>
</evidence>
<dbReference type="AlphaFoldDB" id="A0A2A2ACD5"/>
<comment type="caution">
    <text evidence="10">The sequence shown here is derived from an EMBL/GenBank/DDBJ whole genome shotgun (WGS) entry which is preliminary data.</text>
</comment>
<keyword evidence="3" id="KW-0808">Transferase</keyword>
<evidence type="ECO:0000256" key="4">
    <source>
        <dbReference type="ARBA" id="ARBA00022741"/>
    </source>
</evidence>
<reference evidence="10 11" key="1">
    <citation type="submission" date="2017-08" db="EMBL/GenBank/DDBJ databases">
        <title>WGS of Clinical strains of the CDC Group NO-1 linked to zoonotic infections in humans.</title>
        <authorList>
            <person name="Bernier A.-M."/>
            <person name="Bernard K."/>
        </authorList>
    </citation>
    <scope>NUCLEOTIDE SEQUENCE [LARGE SCALE GENOMIC DNA]</scope>
    <source>
        <strain evidence="10 11">NML03-0146</strain>
    </source>
</reference>
<keyword evidence="6" id="KW-0067">ATP-binding</keyword>
<dbReference type="Pfam" id="PF02518">
    <property type="entry name" value="HATPase_c"/>
    <property type="match status" value="1"/>
</dbReference>
<dbReference type="Gene3D" id="3.30.565.10">
    <property type="entry name" value="Histidine kinase-like ATPase, C-terminal domain"/>
    <property type="match status" value="1"/>
</dbReference>
<dbReference type="CDD" id="cd00075">
    <property type="entry name" value="HATPase"/>
    <property type="match status" value="1"/>
</dbReference>
<keyword evidence="8" id="KW-1133">Transmembrane helix</keyword>
<dbReference type="GO" id="GO:0005524">
    <property type="term" value="F:ATP binding"/>
    <property type="evidence" value="ECO:0007669"/>
    <property type="project" value="UniProtKB-KW"/>
</dbReference>
<keyword evidence="8" id="KW-0472">Membrane</keyword>
<dbReference type="EMBL" id="NSJF01000002">
    <property type="protein sequence ID" value="PAT35453.1"/>
    <property type="molecule type" value="Genomic_DNA"/>
</dbReference>
<dbReference type="EC" id="2.7.13.3" evidence="2"/>
<dbReference type="SMART" id="SM00387">
    <property type="entry name" value="HATPase_c"/>
    <property type="match status" value="1"/>
</dbReference>
<evidence type="ECO:0000259" key="9">
    <source>
        <dbReference type="PROSITE" id="PS50109"/>
    </source>
</evidence>
<evidence type="ECO:0000256" key="2">
    <source>
        <dbReference type="ARBA" id="ARBA00012438"/>
    </source>
</evidence>
<name>A0A2A2ACD5_9BURK</name>
<evidence type="ECO:0000256" key="8">
    <source>
        <dbReference type="SAM" id="Phobius"/>
    </source>
</evidence>
<feature type="transmembrane region" description="Helical" evidence="8">
    <location>
        <begin position="181"/>
        <end position="201"/>
    </location>
</feature>
<evidence type="ECO:0000256" key="5">
    <source>
        <dbReference type="ARBA" id="ARBA00022777"/>
    </source>
</evidence>
<evidence type="ECO:0000256" key="7">
    <source>
        <dbReference type="ARBA" id="ARBA00023012"/>
    </source>
</evidence>
<dbReference type="SUPFAM" id="SSF55874">
    <property type="entry name" value="ATPase domain of HSP90 chaperone/DNA topoisomerase II/histidine kinase"/>
    <property type="match status" value="1"/>
</dbReference>
<keyword evidence="7" id="KW-0902">Two-component regulatory system</keyword>
<dbReference type="InterPro" id="IPR003594">
    <property type="entry name" value="HATPase_dom"/>
</dbReference>
<dbReference type="InterPro" id="IPR004358">
    <property type="entry name" value="Sig_transdc_His_kin-like_C"/>
</dbReference>
<feature type="transmembrane region" description="Helical" evidence="8">
    <location>
        <begin position="14"/>
        <end position="38"/>
    </location>
</feature>
<accession>A0A2A2ACD5</accession>
<feature type="domain" description="Histidine kinase" evidence="9">
    <location>
        <begin position="244"/>
        <end position="505"/>
    </location>
</feature>
<sequence length="505" mass="56632">MTRPSRPFPPSPQLWRLALAGMIALAITLLYLLIQILLMQQTQIQRTGERVLWDIAQAERETLRMQHSLQQWQSGALDNETMALRYDLWQSRIQLLRDGPQWRNLHAMGLAPLLHDVFSQALTGPARAASAPDTPMPMAMPSPALLESLSEKLRAASSQISTTERVEYDQALAYQHQLIRAALLALLLLIICTLALLLMLLRQLRQRARHTALLMEQRRLLQSDIAALQTTHRAHALYRYFVALLSQQMRAPLLEINTHMQRLKHGIQRHPANFPDQGNDLSPLLERKSRHIREATLRVHNLINSVLSRLRIENGQLRASRLPCSLYVLAQQCCGHIRTIYPGRILHLRIQDADQSEADGSDTHAASKQPLTLRTYRTTFDVRQARLANLPAFALSADPALLEQLILNVLENACRYTPPDCPIEMSLSSTRNALELRVRDWGQGLSEAQIAALLPAAQDDIEAILTNEKGLGLQAAQAIAQLHGGTLSVTSAQPQGLCVTLILPR</sequence>
<dbReference type="GO" id="GO:0007234">
    <property type="term" value="P:osmosensory signaling via phosphorelay pathway"/>
    <property type="evidence" value="ECO:0007669"/>
    <property type="project" value="TreeGrafter"/>
</dbReference>
<dbReference type="PANTHER" id="PTHR42878">
    <property type="entry name" value="TWO-COMPONENT HISTIDINE KINASE"/>
    <property type="match status" value="1"/>
</dbReference>
<dbReference type="SUPFAM" id="SSF47384">
    <property type="entry name" value="Homodimeric domain of signal transducing histidine kinase"/>
    <property type="match status" value="1"/>
</dbReference>
<comment type="catalytic activity">
    <reaction evidence="1">
        <text>ATP + protein L-histidine = ADP + protein N-phospho-L-histidine.</text>
        <dbReference type="EC" id="2.7.13.3"/>
    </reaction>
</comment>